<evidence type="ECO:0000313" key="2">
    <source>
        <dbReference type="EMBL" id="KAA9033731.1"/>
    </source>
</evidence>
<dbReference type="Pfam" id="PF01244">
    <property type="entry name" value="Peptidase_M19"/>
    <property type="match status" value="1"/>
</dbReference>
<reference evidence="3 4" key="1">
    <citation type="submission" date="2019-09" db="EMBL/GenBank/DDBJ databases">
        <authorList>
            <person name="Feng G."/>
        </authorList>
    </citation>
    <scope>NUCLEOTIDE SEQUENCE [LARGE SCALE GENOMIC DNA]</scope>
    <source>
        <strain evidence="2 3">KACC 19283</strain>
        <strain evidence="1 4">KACC 19284</strain>
    </source>
</reference>
<name>A0A5J5I9W5_9SPHN</name>
<organism evidence="2 3">
    <name type="scientific">Sphingobium limneticum</name>
    <dbReference type="NCBI Taxonomy" id="1007511"/>
    <lineage>
        <taxon>Bacteria</taxon>
        <taxon>Pseudomonadati</taxon>
        <taxon>Pseudomonadota</taxon>
        <taxon>Alphaproteobacteria</taxon>
        <taxon>Sphingomonadales</taxon>
        <taxon>Sphingomonadaceae</taxon>
        <taxon>Sphingobium</taxon>
    </lineage>
</organism>
<evidence type="ECO:0000313" key="3">
    <source>
        <dbReference type="Proteomes" id="UP000325933"/>
    </source>
</evidence>
<dbReference type="GO" id="GO:0070573">
    <property type="term" value="F:metallodipeptidase activity"/>
    <property type="evidence" value="ECO:0007669"/>
    <property type="project" value="InterPro"/>
</dbReference>
<dbReference type="Proteomes" id="UP000326364">
    <property type="component" value="Unassembled WGS sequence"/>
</dbReference>
<evidence type="ECO:0000313" key="1">
    <source>
        <dbReference type="EMBL" id="KAA9021369.1"/>
    </source>
</evidence>
<dbReference type="AlphaFoldDB" id="A0A5J5I9W5"/>
<dbReference type="EMBL" id="VYQA01000001">
    <property type="protein sequence ID" value="KAA9033731.1"/>
    <property type="molecule type" value="Genomic_DNA"/>
</dbReference>
<dbReference type="PANTHER" id="PTHR10443">
    <property type="entry name" value="MICROSOMAL DIPEPTIDASE"/>
    <property type="match status" value="1"/>
</dbReference>
<dbReference type="Proteomes" id="UP000325933">
    <property type="component" value="Unassembled WGS sequence"/>
</dbReference>
<dbReference type="InterPro" id="IPR032466">
    <property type="entry name" value="Metal_Hydrolase"/>
</dbReference>
<sequence>MDNKKGVSRRQAMTGAITATAFAFPMINGGLYQAHAASQRRYSKRVTDLVKESLIIDMLGPLTLDFRPQVYAEPVSEAWAADFRKSGITAFHNSIGIGGPDAKAETLQWLLAWTGFVARNPHLFQGVGLGSDLDRAKTDGRMAVIMGLQNSDHFDAIEDVKTFYQLGQRVSQLTYNSQNRIGSGCTDRIDGGLSDYGVAIVAEMNKIGMLVDVSHCGDKTTLDAIAMASGPIAITHSNCRALNNHPRTKTDEAIKALGAKGGVMGITGVRNFLTAQEPTTIANLVDQVDHVAKLIGIDKVGIGSDADIYGYDDMEPTAYAKLKAGYKGSYAFREKIDTDGFDDPLKIYNLVEEMVRRNYSNDNIRAVLGGNFRRLLGATWK</sequence>
<dbReference type="EMBL" id="VYQB01000001">
    <property type="protein sequence ID" value="KAA9021369.1"/>
    <property type="molecule type" value="Genomic_DNA"/>
</dbReference>
<dbReference type="PANTHER" id="PTHR10443:SF12">
    <property type="entry name" value="DIPEPTIDASE"/>
    <property type="match status" value="1"/>
</dbReference>
<dbReference type="PROSITE" id="PS51365">
    <property type="entry name" value="RENAL_DIPEPTIDASE_2"/>
    <property type="match status" value="1"/>
</dbReference>
<keyword evidence="4" id="KW-1185">Reference proteome</keyword>
<proteinExistence type="predicted"/>
<accession>A0A5J5I9W5</accession>
<dbReference type="GO" id="GO:0006508">
    <property type="term" value="P:proteolysis"/>
    <property type="evidence" value="ECO:0007669"/>
    <property type="project" value="InterPro"/>
</dbReference>
<dbReference type="Gene3D" id="3.20.20.140">
    <property type="entry name" value="Metal-dependent hydrolases"/>
    <property type="match status" value="1"/>
</dbReference>
<comment type="caution">
    <text evidence="2">The sequence shown here is derived from an EMBL/GenBank/DDBJ whole genome shotgun (WGS) entry which is preliminary data.</text>
</comment>
<gene>
    <name evidence="2" type="ORF">F4U95_01345</name>
    <name evidence="1" type="ORF">F4U96_01345</name>
</gene>
<dbReference type="InterPro" id="IPR008257">
    <property type="entry name" value="Pept_M19"/>
</dbReference>
<protein>
    <submittedName>
        <fullName evidence="2">Dipeptidase</fullName>
    </submittedName>
</protein>
<dbReference type="RefSeq" id="WP_120253197.1">
    <property type="nucleotide sequence ID" value="NZ_JBNNIY010000003.1"/>
</dbReference>
<dbReference type="SUPFAM" id="SSF51556">
    <property type="entry name" value="Metallo-dependent hydrolases"/>
    <property type="match status" value="1"/>
</dbReference>
<evidence type="ECO:0000313" key="4">
    <source>
        <dbReference type="Proteomes" id="UP000326364"/>
    </source>
</evidence>